<comment type="caution">
    <text evidence="2">The sequence shown here is derived from an EMBL/GenBank/DDBJ whole genome shotgun (WGS) entry which is preliminary data.</text>
</comment>
<sequence>MHPLLSRPKMTKRHAGGGKVMDTSCFIRPATEADIDALFDICLKTANGGEDASALYSDPHLPGYIWSVPYLKFAKDFAFVLVQDDRPVGYVVGVADTSRFDRDLQTNWWPFVRQQIAGLAPTRPRDADVMERIQNPRSGTAWLQDQYPAHLHINILPGLQASGWGRRMIATELQALRNHGVGAVHLGVDPNNERARGFYRRLGFSEFEQDGSVAFAMRIDEGSG</sequence>
<feature type="domain" description="N-acetyltransferase" evidence="1">
    <location>
        <begin position="25"/>
        <end position="222"/>
    </location>
</feature>
<dbReference type="PANTHER" id="PTHR13170">
    <property type="entry name" value="O-GLCNACASE"/>
    <property type="match status" value="1"/>
</dbReference>
<name>A0ABR6G6S5_9HYPH</name>
<evidence type="ECO:0000313" key="2">
    <source>
        <dbReference type="EMBL" id="MBB3161961.1"/>
    </source>
</evidence>
<reference evidence="2 3" key="1">
    <citation type="submission" date="2020-08" db="EMBL/GenBank/DDBJ databases">
        <title>Genomic Encyclopedia of Type Strains, Phase III (KMG-III): the genomes of soil and plant-associated and newly described type strains.</title>
        <authorList>
            <person name="Whitman W."/>
        </authorList>
    </citation>
    <scope>NUCLEOTIDE SEQUENCE [LARGE SCALE GENOMIC DNA]</scope>
    <source>
        <strain evidence="2 3">CECT 8280</strain>
    </source>
</reference>
<dbReference type="PANTHER" id="PTHR13170:SF16">
    <property type="entry name" value="PROTEIN O-GLCNACASE"/>
    <property type="match status" value="1"/>
</dbReference>
<organism evidence="2 3">
    <name type="scientific">Rhizobium laguerreae</name>
    <dbReference type="NCBI Taxonomy" id="1076926"/>
    <lineage>
        <taxon>Bacteria</taxon>
        <taxon>Pseudomonadati</taxon>
        <taxon>Pseudomonadota</taxon>
        <taxon>Alphaproteobacteria</taxon>
        <taxon>Hyphomicrobiales</taxon>
        <taxon>Rhizobiaceae</taxon>
        <taxon>Rhizobium/Agrobacterium group</taxon>
        <taxon>Rhizobium</taxon>
    </lineage>
</organism>
<dbReference type="InterPro" id="IPR016181">
    <property type="entry name" value="Acyl_CoA_acyltransferase"/>
</dbReference>
<proteinExistence type="predicted"/>
<evidence type="ECO:0000259" key="1">
    <source>
        <dbReference type="PROSITE" id="PS51186"/>
    </source>
</evidence>
<dbReference type="EMBL" id="JACHXX010000002">
    <property type="protein sequence ID" value="MBB3161961.1"/>
    <property type="molecule type" value="Genomic_DNA"/>
</dbReference>
<dbReference type="InterPro" id="IPR051822">
    <property type="entry name" value="Glycosyl_Hydrolase_84"/>
</dbReference>
<keyword evidence="3" id="KW-1185">Reference proteome</keyword>
<accession>A0ABR6G6S5</accession>
<dbReference type="Gene3D" id="3.40.630.30">
    <property type="match status" value="1"/>
</dbReference>
<gene>
    <name evidence="2" type="ORF">FHS25_002410</name>
</gene>
<dbReference type="PROSITE" id="PS51186">
    <property type="entry name" value="GNAT"/>
    <property type="match status" value="1"/>
</dbReference>
<dbReference type="Proteomes" id="UP000542811">
    <property type="component" value="Unassembled WGS sequence"/>
</dbReference>
<dbReference type="SUPFAM" id="SSF55729">
    <property type="entry name" value="Acyl-CoA N-acyltransferases (Nat)"/>
    <property type="match status" value="1"/>
</dbReference>
<evidence type="ECO:0000313" key="3">
    <source>
        <dbReference type="Proteomes" id="UP000542811"/>
    </source>
</evidence>
<dbReference type="InterPro" id="IPR000182">
    <property type="entry name" value="GNAT_dom"/>
</dbReference>
<protein>
    <submittedName>
        <fullName evidence="2">Ribosomal protein S18 acetylase RimI-like enzyme</fullName>
    </submittedName>
</protein>
<dbReference type="Pfam" id="PF00583">
    <property type="entry name" value="Acetyltransf_1"/>
    <property type="match status" value="1"/>
</dbReference>